<dbReference type="Proteomes" id="UP000256321">
    <property type="component" value="Unassembled WGS sequence"/>
</dbReference>
<accession>A0A3D8HIT4</accession>
<dbReference type="EMBL" id="QREV01000005">
    <property type="protein sequence ID" value="RDU50497.1"/>
    <property type="molecule type" value="Genomic_DNA"/>
</dbReference>
<dbReference type="AlphaFoldDB" id="A0A3D8HIT4"/>
<evidence type="ECO:0000313" key="3">
    <source>
        <dbReference type="EMBL" id="RDU50497.1"/>
    </source>
</evidence>
<dbReference type="EMBL" id="JACRTI010000005">
    <property type="protein sequence ID" value="MBC8600769.1"/>
    <property type="molecule type" value="Genomic_DNA"/>
</dbReference>
<proteinExistence type="predicted"/>
<comment type="caution">
    <text evidence="3">The sequence shown here is derived from an EMBL/GenBank/DDBJ whole genome shotgun (WGS) entry which is preliminary data.</text>
</comment>
<protein>
    <submittedName>
        <fullName evidence="3">DUF3267 domain-containing protein</fullName>
    </submittedName>
</protein>
<evidence type="ECO:0000256" key="1">
    <source>
        <dbReference type="SAM" id="Phobius"/>
    </source>
</evidence>
<feature type="transmembrane region" description="Helical" evidence="1">
    <location>
        <begin position="28"/>
        <end position="48"/>
    </location>
</feature>
<keyword evidence="1" id="KW-0472">Membrane</keyword>
<evidence type="ECO:0000313" key="4">
    <source>
        <dbReference type="Proteomes" id="UP000256321"/>
    </source>
</evidence>
<name>A0A3D8HIT4_9BACT</name>
<evidence type="ECO:0000313" key="2">
    <source>
        <dbReference type="EMBL" id="MBC8600769.1"/>
    </source>
</evidence>
<feature type="transmembrane region" description="Helical" evidence="1">
    <location>
        <begin position="108"/>
        <end position="126"/>
    </location>
</feature>
<keyword evidence="5" id="KW-1185">Reference proteome</keyword>
<reference evidence="3 4" key="1">
    <citation type="submission" date="2018-07" db="EMBL/GenBank/DDBJ databases">
        <title>Parabacteroides acidifaciens nov. sp., isolated from human feces.</title>
        <authorList>
            <person name="Wang Y.J."/>
        </authorList>
    </citation>
    <scope>NUCLEOTIDE SEQUENCE [LARGE SCALE GENOMIC DNA]</scope>
    <source>
        <strain evidence="3 4">426-9</strain>
    </source>
</reference>
<gene>
    <name evidence="3" type="ORF">DWU89_03475</name>
    <name evidence="2" type="ORF">H8784_03430</name>
</gene>
<dbReference type="Proteomes" id="UP000629596">
    <property type="component" value="Unassembled WGS sequence"/>
</dbReference>
<keyword evidence="1" id="KW-1133">Transmembrane helix</keyword>
<dbReference type="RefSeq" id="WP_115498285.1">
    <property type="nucleotide sequence ID" value="NZ_JACRTI010000005.1"/>
</dbReference>
<organism evidence="3 4">
    <name type="scientific">Parabacteroides acidifaciens</name>
    <dbReference type="NCBI Taxonomy" id="2290935"/>
    <lineage>
        <taxon>Bacteria</taxon>
        <taxon>Pseudomonadati</taxon>
        <taxon>Bacteroidota</taxon>
        <taxon>Bacteroidia</taxon>
        <taxon>Bacteroidales</taxon>
        <taxon>Tannerellaceae</taxon>
        <taxon>Parabacteroides</taxon>
    </lineage>
</organism>
<reference evidence="2 5" key="2">
    <citation type="submission" date="2020-08" db="EMBL/GenBank/DDBJ databases">
        <title>Genome public.</title>
        <authorList>
            <person name="Liu C."/>
            <person name="Sun Q."/>
        </authorList>
    </citation>
    <scope>NUCLEOTIDE SEQUENCE [LARGE SCALE GENOMIC DNA]</scope>
    <source>
        <strain evidence="2 5">426_9</strain>
    </source>
</reference>
<keyword evidence="1" id="KW-0812">Transmembrane</keyword>
<feature type="transmembrane region" description="Helical" evidence="1">
    <location>
        <begin position="60"/>
        <end position="80"/>
    </location>
</feature>
<feature type="transmembrane region" description="Helical" evidence="1">
    <location>
        <begin position="138"/>
        <end position="156"/>
    </location>
</feature>
<evidence type="ECO:0000313" key="5">
    <source>
        <dbReference type="Proteomes" id="UP000629596"/>
    </source>
</evidence>
<sequence length="189" mass="21756">METQDKRMEEYMPSGGVEVKAPMGKRRLWIVFCFVLLIMSLMLFDYIWGHSKYMTGGVGGLFLMCVTYISFQFLLLYFFTGRDIRALRFRIHWRITGVFLKKPILLKYYRVMLVLPATVLGVLPSIHGLCTGNPTCYAVGLVLFYTGAMGDFVYLWKLLHFSGEDMIVDGEEPYSAIVFKGTYINSDKM</sequence>